<evidence type="ECO:0000256" key="1">
    <source>
        <dbReference type="ARBA" id="ARBA00022574"/>
    </source>
</evidence>
<dbReference type="GO" id="GO:0016226">
    <property type="term" value="P:iron-sulfur cluster assembly"/>
    <property type="evidence" value="ECO:0000318"/>
    <property type="project" value="GO_Central"/>
</dbReference>
<dbReference type="InterPro" id="IPR036322">
    <property type="entry name" value="WD40_repeat_dom_sf"/>
</dbReference>
<feature type="compositionally biased region" description="Polar residues" evidence="5">
    <location>
        <begin position="1"/>
        <end position="12"/>
    </location>
</feature>
<feature type="repeat" description="WD" evidence="4">
    <location>
        <begin position="189"/>
        <end position="220"/>
    </location>
</feature>
<dbReference type="PROSITE" id="PS50294">
    <property type="entry name" value="WD_REPEATS_REGION"/>
    <property type="match status" value="6"/>
</dbReference>
<dbReference type="InterPro" id="IPR015943">
    <property type="entry name" value="WD40/YVTN_repeat-like_dom_sf"/>
</dbReference>
<dbReference type="HAMAP" id="MF_03037">
    <property type="entry name" value="ciao1"/>
    <property type="match status" value="1"/>
</dbReference>
<dbReference type="OrthoDB" id="284782at2759"/>
<dbReference type="InterPro" id="IPR020472">
    <property type="entry name" value="WD40_PAC1"/>
</dbReference>
<comment type="function">
    <text evidence="3">Essential component of the cytosolic iron-sulfur (Fe/S) protein assembly machinery. Required for the maturation of extramitochondrial Fe/S proteins.</text>
</comment>
<feature type="region of interest" description="Disordered" evidence="5">
    <location>
        <begin position="1"/>
        <end position="34"/>
    </location>
</feature>
<gene>
    <name evidence="6" type="ORF">MARPO_0001s0287</name>
</gene>
<feature type="repeat" description="WD" evidence="4">
    <location>
        <begin position="239"/>
        <end position="271"/>
    </location>
</feature>
<sequence>METSSGEPTSNGFVKPPDFRREESGRGGAAVESNGHGLGMGLTLRLVQELEGHSDRVWSVSWSPSGHTLASCSGDKSCRLWENLTTSPSSSTWRCQAVLEGGHTRTIRSCGWSPDGKLLATASFDATTAVWEVTGGEIENVATLEGHDNEVKSVAWNSSGTYLATCSRDKHVWIWDVQPGNEFECMSVLSGHTQDVKFVAWHPTKDILVSASYDNAIKVWAEDGDGDDWRCVQTLAEPGRGHCSTVWALAFDKDGDRLVSCSDDLTLMVWDTSADLADLSGSGQAQWKHSTTISGYHDRTVFSVHWSRVNGLIASGAADDCIRIFAENREDSSALPGESSFSMVAKKVKAHSTDVNCVQWHPTDPRILASAGDDGTIKIWEVIGDLSLVG</sequence>
<evidence type="ECO:0000256" key="2">
    <source>
        <dbReference type="ARBA" id="ARBA00022737"/>
    </source>
</evidence>
<dbReference type="Gene3D" id="2.130.10.10">
    <property type="entry name" value="YVTN repeat-like/Quinoprotein amine dehydrogenase"/>
    <property type="match status" value="2"/>
</dbReference>
<evidence type="ECO:0000256" key="3">
    <source>
        <dbReference type="HAMAP-Rule" id="MF_03037"/>
    </source>
</evidence>
<dbReference type="PROSITE" id="PS00678">
    <property type="entry name" value="WD_REPEATS_1"/>
    <property type="match status" value="3"/>
</dbReference>
<proteinExistence type="inferred from homology"/>
<evidence type="ECO:0000313" key="7">
    <source>
        <dbReference type="Proteomes" id="UP000244005"/>
    </source>
</evidence>
<dbReference type="PROSITE" id="PS50082">
    <property type="entry name" value="WD_REPEATS_2"/>
    <property type="match status" value="6"/>
</dbReference>
<dbReference type="FunFam" id="2.130.10.10:FF:000136">
    <property type="entry name" value="Probable cytosolic iron-sulfur protein assembly protein CIAO1"/>
    <property type="match status" value="1"/>
</dbReference>
<dbReference type="AlphaFoldDB" id="A0A2R6XVZ5"/>
<dbReference type="PANTHER" id="PTHR19920">
    <property type="entry name" value="WD40 PROTEIN CIAO1"/>
    <property type="match status" value="1"/>
</dbReference>
<feature type="repeat" description="WD" evidence="4">
    <location>
        <begin position="144"/>
        <end position="185"/>
    </location>
</feature>
<evidence type="ECO:0000256" key="4">
    <source>
        <dbReference type="PROSITE-ProRule" id="PRU00221"/>
    </source>
</evidence>
<dbReference type="Gramene" id="Mp1g19480.1">
    <property type="protein sequence ID" value="Mp1g19480.1.cds"/>
    <property type="gene ID" value="Mp1g19480"/>
</dbReference>
<dbReference type="InterPro" id="IPR001680">
    <property type="entry name" value="WD40_rpt"/>
</dbReference>
<protein>
    <recommendedName>
        <fullName evidence="3">Probable cytosolic iron-sulfur protein assembly protein CIAO1 homolog</fullName>
    </recommendedName>
</protein>
<reference evidence="7" key="1">
    <citation type="journal article" date="2017" name="Cell">
        <title>Insights into land plant evolution garnered from the Marchantia polymorpha genome.</title>
        <authorList>
            <person name="Bowman J.L."/>
            <person name="Kohchi T."/>
            <person name="Yamato K.T."/>
            <person name="Jenkins J."/>
            <person name="Shu S."/>
            <person name="Ishizaki K."/>
            <person name="Yamaoka S."/>
            <person name="Nishihama R."/>
            <person name="Nakamura Y."/>
            <person name="Berger F."/>
            <person name="Adam C."/>
            <person name="Aki S.S."/>
            <person name="Althoff F."/>
            <person name="Araki T."/>
            <person name="Arteaga-Vazquez M.A."/>
            <person name="Balasubrmanian S."/>
            <person name="Barry K."/>
            <person name="Bauer D."/>
            <person name="Boehm C.R."/>
            <person name="Briginshaw L."/>
            <person name="Caballero-Perez J."/>
            <person name="Catarino B."/>
            <person name="Chen F."/>
            <person name="Chiyoda S."/>
            <person name="Chovatia M."/>
            <person name="Davies K.M."/>
            <person name="Delmans M."/>
            <person name="Demura T."/>
            <person name="Dierschke T."/>
            <person name="Dolan L."/>
            <person name="Dorantes-Acosta A.E."/>
            <person name="Eklund D.M."/>
            <person name="Florent S.N."/>
            <person name="Flores-Sandoval E."/>
            <person name="Fujiyama A."/>
            <person name="Fukuzawa H."/>
            <person name="Galik B."/>
            <person name="Grimanelli D."/>
            <person name="Grimwood J."/>
            <person name="Grossniklaus U."/>
            <person name="Hamada T."/>
            <person name="Haseloff J."/>
            <person name="Hetherington A.J."/>
            <person name="Higo A."/>
            <person name="Hirakawa Y."/>
            <person name="Hundley H.N."/>
            <person name="Ikeda Y."/>
            <person name="Inoue K."/>
            <person name="Inoue S.I."/>
            <person name="Ishida S."/>
            <person name="Jia Q."/>
            <person name="Kakita M."/>
            <person name="Kanazawa T."/>
            <person name="Kawai Y."/>
            <person name="Kawashima T."/>
            <person name="Kennedy M."/>
            <person name="Kinose K."/>
            <person name="Kinoshita T."/>
            <person name="Kohara Y."/>
            <person name="Koide E."/>
            <person name="Komatsu K."/>
            <person name="Kopischke S."/>
            <person name="Kubo M."/>
            <person name="Kyozuka J."/>
            <person name="Lagercrantz U."/>
            <person name="Lin S.S."/>
            <person name="Lindquist E."/>
            <person name="Lipzen A.M."/>
            <person name="Lu C.W."/>
            <person name="De Luna E."/>
            <person name="Martienssen R.A."/>
            <person name="Minamino N."/>
            <person name="Mizutani M."/>
            <person name="Mizutani M."/>
            <person name="Mochizuki N."/>
            <person name="Monte I."/>
            <person name="Mosher R."/>
            <person name="Nagasaki H."/>
            <person name="Nakagami H."/>
            <person name="Naramoto S."/>
            <person name="Nishitani K."/>
            <person name="Ohtani M."/>
            <person name="Okamoto T."/>
            <person name="Okumura M."/>
            <person name="Phillips J."/>
            <person name="Pollak B."/>
            <person name="Reinders A."/>
            <person name="Rovekamp M."/>
            <person name="Sano R."/>
            <person name="Sawa S."/>
            <person name="Schmid M.W."/>
            <person name="Shirakawa M."/>
            <person name="Solano R."/>
            <person name="Spunde A."/>
            <person name="Suetsugu N."/>
            <person name="Sugano S."/>
            <person name="Sugiyama A."/>
            <person name="Sun R."/>
            <person name="Suzuki Y."/>
            <person name="Takenaka M."/>
            <person name="Takezawa D."/>
            <person name="Tomogane H."/>
            <person name="Tsuzuki M."/>
            <person name="Ueda T."/>
            <person name="Umeda M."/>
            <person name="Ward J.M."/>
            <person name="Watanabe Y."/>
            <person name="Yazaki K."/>
            <person name="Yokoyama R."/>
            <person name="Yoshitake Y."/>
            <person name="Yotsui I."/>
            <person name="Zachgo S."/>
            <person name="Schmutz J."/>
        </authorList>
    </citation>
    <scope>NUCLEOTIDE SEQUENCE [LARGE SCALE GENOMIC DNA]</scope>
    <source>
        <strain evidence="7">Tak-1</strain>
    </source>
</reference>
<accession>A0A2R6XVZ5</accession>
<dbReference type="Pfam" id="PF00400">
    <property type="entry name" value="WD40"/>
    <property type="match status" value="7"/>
</dbReference>
<dbReference type="PRINTS" id="PR00320">
    <property type="entry name" value="GPROTEINBRPT"/>
</dbReference>
<organism evidence="6 7">
    <name type="scientific">Marchantia polymorpha</name>
    <name type="common">Common liverwort</name>
    <name type="synonym">Marchantia aquatica</name>
    <dbReference type="NCBI Taxonomy" id="3197"/>
    <lineage>
        <taxon>Eukaryota</taxon>
        <taxon>Viridiplantae</taxon>
        <taxon>Streptophyta</taxon>
        <taxon>Embryophyta</taxon>
        <taxon>Marchantiophyta</taxon>
        <taxon>Marchantiopsida</taxon>
        <taxon>Marchantiidae</taxon>
        <taxon>Marchantiales</taxon>
        <taxon>Marchantiaceae</taxon>
        <taxon>Marchantia</taxon>
    </lineage>
</organism>
<feature type="repeat" description="WD" evidence="4">
    <location>
        <begin position="50"/>
        <end position="82"/>
    </location>
</feature>
<comment type="similarity">
    <text evidence="3">Belongs to the WD repeat CIA1 family.</text>
</comment>
<dbReference type="OMA" id="IREIRWS"/>
<dbReference type="EMBL" id="KZ772673">
    <property type="protein sequence ID" value="PTQ50271.1"/>
    <property type="molecule type" value="Genomic_DNA"/>
</dbReference>
<dbReference type="SUPFAM" id="SSF50978">
    <property type="entry name" value="WD40 repeat-like"/>
    <property type="match status" value="1"/>
</dbReference>
<dbReference type="InterPro" id="IPR019775">
    <property type="entry name" value="WD40_repeat_CS"/>
</dbReference>
<feature type="repeat" description="WD" evidence="4">
    <location>
        <begin position="348"/>
        <end position="382"/>
    </location>
</feature>
<dbReference type="Proteomes" id="UP000244005">
    <property type="component" value="Unassembled WGS sequence"/>
</dbReference>
<feature type="repeat" description="WD" evidence="4">
    <location>
        <begin position="100"/>
        <end position="141"/>
    </location>
</feature>
<evidence type="ECO:0000313" key="6">
    <source>
        <dbReference type="EMBL" id="PTQ50271.1"/>
    </source>
</evidence>
<keyword evidence="1 4" id="KW-0853">WD repeat</keyword>
<dbReference type="InterPro" id="IPR028608">
    <property type="entry name" value="CIAO1/Cia1"/>
</dbReference>
<keyword evidence="7" id="KW-1185">Reference proteome</keyword>
<dbReference type="GO" id="GO:0097361">
    <property type="term" value="C:cytosolic [4Fe-4S] assembly targeting complex"/>
    <property type="evidence" value="ECO:0000318"/>
    <property type="project" value="GO_Central"/>
</dbReference>
<dbReference type="CDD" id="cd00200">
    <property type="entry name" value="WD40"/>
    <property type="match status" value="1"/>
</dbReference>
<dbReference type="PANTHER" id="PTHR19920:SF0">
    <property type="entry name" value="CYTOSOLIC IRON-SULFUR PROTEIN ASSEMBLY PROTEIN CIAO1-RELATED"/>
    <property type="match status" value="1"/>
</dbReference>
<evidence type="ECO:0000256" key="5">
    <source>
        <dbReference type="SAM" id="MobiDB-lite"/>
    </source>
</evidence>
<dbReference type="SMART" id="SM00320">
    <property type="entry name" value="WD40"/>
    <property type="match status" value="7"/>
</dbReference>
<keyword evidence="2" id="KW-0677">Repeat</keyword>
<name>A0A2R6XVZ5_MARPO</name>